<feature type="compositionally biased region" description="Low complexity" evidence="1">
    <location>
        <begin position="93"/>
        <end position="102"/>
    </location>
</feature>
<feature type="compositionally biased region" description="Basic and acidic residues" evidence="1">
    <location>
        <begin position="556"/>
        <end position="569"/>
    </location>
</feature>
<feature type="region of interest" description="Disordered" evidence="1">
    <location>
        <begin position="1058"/>
        <end position="1105"/>
    </location>
</feature>
<dbReference type="InterPro" id="IPR006568">
    <property type="entry name" value="PSP_pro-rich"/>
</dbReference>
<dbReference type="Proteomes" id="UP001634394">
    <property type="component" value="Unassembled WGS sequence"/>
</dbReference>
<keyword evidence="4" id="KW-1185">Reference proteome</keyword>
<feature type="compositionally biased region" description="Low complexity" evidence="1">
    <location>
        <begin position="275"/>
        <end position="284"/>
    </location>
</feature>
<feature type="compositionally biased region" description="Basic residues" evidence="1">
    <location>
        <begin position="540"/>
        <end position="555"/>
    </location>
</feature>
<feature type="domain" description="SAP" evidence="2">
    <location>
        <begin position="10"/>
        <end position="44"/>
    </location>
</feature>
<feature type="compositionally biased region" description="Basic and acidic residues" evidence="1">
    <location>
        <begin position="528"/>
        <end position="539"/>
    </location>
</feature>
<dbReference type="Gene3D" id="1.10.720.30">
    <property type="entry name" value="SAP domain"/>
    <property type="match status" value="1"/>
</dbReference>
<dbReference type="Pfam" id="PF04037">
    <property type="entry name" value="DUF382"/>
    <property type="match status" value="1"/>
</dbReference>
<dbReference type="InterPro" id="IPR007180">
    <property type="entry name" value="DUF382"/>
</dbReference>
<feature type="compositionally biased region" description="Low complexity" evidence="1">
    <location>
        <begin position="167"/>
        <end position="195"/>
    </location>
</feature>
<feature type="compositionally biased region" description="Basic and acidic residues" evidence="1">
    <location>
        <begin position="244"/>
        <end position="257"/>
    </location>
</feature>
<feature type="compositionally biased region" description="Acidic residues" evidence="1">
    <location>
        <begin position="510"/>
        <end position="527"/>
    </location>
</feature>
<gene>
    <name evidence="3" type="ORF">ACJMK2_035750</name>
</gene>
<feature type="compositionally biased region" description="Low complexity" evidence="1">
    <location>
        <begin position="324"/>
        <end position="394"/>
    </location>
</feature>
<dbReference type="PROSITE" id="PS50800">
    <property type="entry name" value="SAP"/>
    <property type="match status" value="1"/>
</dbReference>
<dbReference type="Pfam" id="PF04046">
    <property type="entry name" value="PSP"/>
    <property type="match status" value="1"/>
</dbReference>
<feature type="compositionally biased region" description="Acidic residues" evidence="1">
    <location>
        <begin position="49"/>
        <end position="68"/>
    </location>
</feature>
<organism evidence="3 4">
    <name type="scientific">Sinanodonta woodiana</name>
    <name type="common">Chinese pond mussel</name>
    <name type="synonym">Anodonta woodiana</name>
    <dbReference type="NCBI Taxonomy" id="1069815"/>
    <lineage>
        <taxon>Eukaryota</taxon>
        <taxon>Metazoa</taxon>
        <taxon>Spiralia</taxon>
        <taxon>Lophotrochozoa</taxon>
        <taxon>Mollusca</taxon>
        <taxon>Bivalvia</taxon>
        <taxon>Autobranchia</taxon>
        <taxon>Heteroconchia</taxon>
        <taxon>Palaeoheterodonta</taxon>
        <taxon>Unionida</taxon>
        <taxon>Unionoidea</taxon>
        <taxon>Unionidae</taxon>
        <taxon>Unioninae</taxon>
        <taxon>Sinanodonta</taxon>
    </lineage>
</organism>
<feature type="compositionally biased region" description="Basic and acidic residues" evidence="1">
    <location>
        <begin position="1067"/>
        <end position="1081"/>
    </location>
</feature>
<evidence type="ECO:0000256" key="1">
    <source>
        <dbReference type="SAM" id="MobiDB-lite"/>
    </source>
</evidence>
<accession>A0ABD3WF03</accession>
<proteinExistence type="predicted"/>
<dbReference type="SMART" id="SM00513">
    <property type="entry name" value="SAP"/>
    <property type="match status" value="1"/>
</dbReference>
<name>A0ABD3WF03_SINWO</name>
<feature type="compositionally biased region" description="Basic and acidic residues" evidence="1">
    <location>
        <begin position="493"/>
        <end position="509"/>
    </location>
</feature>
<feature type="region of interest" description="Disordered" evidence="1">
    <location>
        <begin position="607"/>
        <end position="659"/>
    </location>
</feature>
<feature type="compositionally biased region" description="Basic and acidic residues" evidence="1">
    <location>
        <begin position="607"/>
        <end position="627"/>
    </location>
</feature>
<evidence type="ECO:0000313" key="4">
    <source>
        <dbReference type="Proteomes" id="UP001634394"/>
    </source>
</evidence>
<dbReference type="EMBL" id="JBJQND010000006">
    <property type="protein sequence ID" value="KAL3872526.1"/>
    <property type="molecule type" value="Genomic_DNA"/>
</dbReference>
<evidence type="ECO:0000313" key="3">
    <source>
        <dbReference type="EMBL" id="KAL3872526.1"/>
    </source>
</evidence>
<dbReference type="PANTHER" id="PTHR12785">
    <property type="entry name" value="SPLICING FACTOR 3B"/>
    <property type="match status" value="1"/>
</dbReference>
<sequence>MEEELDIDELRKLKVVELRERLSELGLPTGGLKADLVERLFTHLKENAEGEEAEEDQEIEEDNDDGEDSPPPLSPEPQQFLQHEDQHQPPPQQQHQMRHMQPPQVPPPPGVRPPSGPPPFAAPPQFGHPRGMPPPPPHMQQQGPLDELQQKVALQNKMIAEEKEQQMKQQQQQLLEQQQKIMQQQQQILRQQQQQGLPPGPPRDVELMEKVRQQQLMIEHEKHQEILREQQTKLLETQKQALQKLEEERRQREEEMLRQQQIAVMEAQREEQQKRQQQQQHPPSGMQPPMPMGMGQPPGGMGPMPTPSRPQGSIPGGPPPTSAPPGMMAAPGGMMQGPPRPGMPQMMPPQSSGGSNMPPQMMPPQSSGGSNMPPQMMPPQSSGGSNMPPQMMPAMPSPAPSHPHPPGPPPQMSRPQLPPQVQPPHQQQMRLRGPTSQTLGPRPTAPGGPPRNQAPGGPQSPEDDEEEQKEIRLPHALEKILAFKDVRAQEVGLTKEELEELDKPEAEPAREDDDDIEMEMDDVEEDTEKTPDQTKTKESKNKKRKKKKKKTKRSHQQQEHQQKVAHDSGPEEDVQIEYIHEQLDLDPMDPNYFTFARIFEAFKISEPEQSKENEKKEAEKKEEEKKSTTIPIKARGLYDDDDDIEDEDEDDKKPEDDADKISKKKLKKLTRLSVAQLKQLVTRPDVVEMHDVTAQDPRLLVHLKATRNTVPVPRHWCFKRKYLQGKRGIEKPPFDLPDYIKDTGIMEMRAALQEKEDQKNLKAKMREKVRPKMGKIDIDYQKLHDAFFRHQNKPKMTVHGDLYYEGKEFETKLKEKKPGNLSDDLRTALGMPIGPGAEKVPPPWLIAMQRYGPPPSYPNLKIPGLNGAIPEGCSFGYHAGGWGKPPVDENGKPLYGDVFGTQSAEFQTPVQEEEIDRTHWGEVESESEEEESSEEESEGEEDEMGLVTPAEGMVTPSGITSVPIGMETPDMIELRKKRIEDIMDQGGETPALYTILPEKKTTVGGAMMGSAHIYDISAVAGVPQAKKPGEKVTEGIEVALNPEELDLDTAAMQAKYDQTLREQQSQLEKEDLSDMVAEHAAKQKKRKKQLQDSGKGAKKYREFKF</sequence>
<dbReference type="AlphaFoldDB" id="A0ABD3WF03"/>
<protein>
    <recommendedName>
        <fullName evidence="2">SAP domain-containing protein</fullName>
    </recommendedName>
</protein>
<evidence type="ECO:0000259" key="2">
    <source>
        <dbReference type="PROSITE" id="PS50800"/>
    </source>
</evidence>
<dbReference type="SMART" id="SM00581">
    <property type="entry name" value="PSP"/>
    <property type="match status" value="1"/>
</dbReference>
<feature type="compositionally biased region" description="Acidic residues" evidence="1">
    <location>
        <begin position="923"/>
        <end position="944"/>
    </location>
</feature>
<feature type="compositionally biased region" description="Pro residues" evidence="1">
    <location>
        <begin position="103"/>
        <end position="122"/>
    </location>
</feature>
<feature type="region of interest" description="Disordered" evidence="1">
    <location>
        <begin position="904"/>
        <end position="965"/>
    </location>
</feature>
<comment type="caution">
    <text evidence="3">The sequence shown here is derived from an EMBL/GenBank/DDBJ whole genome shotgun (WGS) entry which is preliminary data.</text>
</comment>
<dbReference type="InterPro" id="IPR003034">
    <property type="entry name" value="SAP_dom"/>
</dbReference>
<dbReference type="Pfam" id="PF02037">
    <property type="entry name" value="SAP"/>
    <property type="match status" value="1"/>
</dbReference>
<reference evidence="3 4" key="1">
    <citation type="submission" date="2024-11" db="EMBL/GenBank/DDBJ databases">
        <title>Chromosome-level genome assembly of the freshwater bivalve Anodonta woodiana.</title>
        <authorList>
            <person name="Chen X."/>
        </authorList>
    </citation>
    <scope>NUCLEOTIDE SEQUENCE [LARGE SCALE GENOMIC DNA]</scope>
    <source>
        <strain evidence="3">MN2024</strain>
        <tissue evidence="3">Gills</tissue>
    </source>
</reference>
<dbReference type="PANTHER" id="PTHR12785:SF6">
    <property type="entry name" value="SPLICING FACTOR 3B SUBUNIT 2"/>
    <property type="match status" value="1"/>
</dbReference>
<feature type="compositionally biased region" description="Pro residues" evidence="1">
    <location>
        <begin position="395"/>
        <end position="422"/>
    </location>
</feature>
<feature type="region of interest" description="Disordered" evidence="1">
    <location>
        <begin position="493"/>
        <end position="589"/>
    </location>
</feature>
<feature type="region of interest" description="Disordered" evidence="1">
    <location>
        <begin position="44"/>
        <end position="204"/>
    </location>
</feature>
<dbReference type="SUPFAM" id="SSF68906">
    <property type="entry name" value="SAP domain"/>
    <property type="match status" value="1"/>
</dbReference>
<feature type="region of interest" description="Disordered" evidence="1">
    <location>
        <begin position="241"/>
        <end position="476"/>
    </location>
</feature>
<dbReference type="InterPro" id="IPR052584">
    <property type="entry name" value="U2_snRNP_Complex_Component"/>
</dbReference>
<dbReference type="InterPro" id="IPR036361">
    <property type="entry name" value="SAP_dom_sf"/>
</dbReference>
<feature type="compositionally biased region" description="Acidic residues" evidence="1">
    <location>
        <begin position="639"/>
        <end position="650"/>
    </location>
</feature>